<dbReference type="PROSITE" id="PS50943">
    <property type="entry name" value="HTH_CROC1"/>
    <property type="match status" value="1"/>
</dbReference>
<sequence length="229" mass="24996">MEDPVTTTEAETDRHAERLGARIRELRLARGLTLVQLAGIAGLSHPFLSQLERGRARPSMASLERIAHALGSSQLELIAAGEEDDQPDQPDIVVVRSDEGTRGPYGAGLGRLLVHGRRGFHPMEFTADSEELGEFYQHDGDEFLYVLEGTVAVDFEGRDSSVLTEGDSIYFEGGIRHRWHAVKPGGYRLFVVKQKPEARLVKSRFVGGLIGDASFDDDGLADGAVGDEP</sequence>
<keyword evidence="4" id="KW-1185">Reference proteome</keyword>
<accession>A0A934SJ58</accession>
<protein>
    <submittedName>
        <fullName evidence="3">Helix-turn-helix transcriptional regulator</fullName>
    </submittedName>
</protein>
<dbReference type="GO" id="GO:0003700">
    <property type="term" value="F:DNA-binding transcription factor activity"/>
    <property type="evidence" value="ECO:0007669"/>
    <property type="project" value="TreeGrafter"/>
</dbReference>
<feature type="domain" description="HTH cro/C1-type" evidence="2">
    <location>
        <begin position="23"/>
        <end position="77"/>
    </location>
</feature>
<evidence type="ECO:0000313" key="3">
    <source>
        <dbReference type="EMBL" id="MBK4346329.1"/>
    </source>
</evidence>
<dbReference type="InterPro" id="IPR050807">
    <property type="entry name" value="TransReg_Diox_bact_type"/>
</dbReference>
<dbReference type="SMART" id="SM00530">
    <property type="entry name" value="HTH_XRE"/>
    <property type="match status" value="1"/>
</dbReference>
<dbReference type="SUPFAM" id="SSF47413">
    <property type="entry name" value="lambda repressor-like DNA-binding domains"/>
    <property type="match status" value="1"/>
</dbReference>
<dbReference type="InterPro" id="IPR014710">
    <property type="entry name" value="RmlC-like_jellyroll"/>
</dbReference>
<name>A0A934SJ58_9MICO</name>
<keyword evidence="1" id="KW-0238">DNA-binding</keyword>
<dbReference type="AlphaFoldDB" id="A0A934SJ58"/>
<comment type="caution">
    <text evidence="3">The sequence shown here is derived from an EMBL/GenBank/DDBJ whole genome shotgun (WGS) entry which is preliminary data.</text>
</comment>
<dbReference type="GO" id="GO:0005829">
    <property type="term" value="C:cytosol"/>
    <property type="evidence" value="ECO:0007669"/>
    <property type="project" value="TreeGrafter"/>
</dbReference>
<dbReference type="InterPro" id="IPR011051">
    <property type="entry name" value="RmlC_Cupin_sf"/>
</dbReference>
<dbReference type="Gene3D" id="2.60.120.10">
    <property type="entry name" value="Jelly Rolls"/>
    <property type="match status" value="1"/>
</dbReference>
<evidence type="ECO:0000256" key="1">
    <source>
        <dbReference type="ARBA" id="ARBA00023125"/>
    </source>
</evidence>
<dbReference type="Gene3D" id="1.10.260.40">
    <property type="entry name" value="lambda repressor-like DNA-binding domains"/>
    <property type="match status" value="1"/>
</dbReference>
<organism evidence="3 4">
    <name type="scientific">Lacisediminihabitans changchengi</name>
    <dbReference type="NCBI Taxonomy" id="2787634"/>
    <lineage>
        <taxon>Bacteria</taxon>
        <taxon>Bacillati</taxon>
        <taxon>Actinomycetota</taxon>
        <taxon>Actinomycetes</taxon>
        <taxon>Micrococcales</taxon>
        <taxon>Microbacteriaceae</taxon>
        <taxon>Lacisediminihabitans</taxon>
    </lineage>
</organism>
<dbReference type="InterPro" id="IPR001387">
    <property type="entry name" value="Cro/C1-type_HTH"/>
</dbReference>
<dbReference type="InterPro" id="IPR013096">
    <property type="entry name" value="Cupin_2"/>
</dbReference>
<dbReference type="CDD" id="cd02209">
    <property type="entry name" value="cupin_XRE_C"/>
    <property type="match status" value="1"/>
</dbReference>
<gene>
    <name evidence="3" type="ORF">IV501_01665</name>
</gene>
<dbReference type="Pfam" id="PF13560">
    <property type="entry name" value="HTH_31"/>
    <property type="match status" value="1"/>
</dbReference>
<dbReference type="Proteomes" id="UP000636458">
    <property type="component" value="Unassembled WGS sequence"/>
</dbReference>
<dbReference type="EMBL" id="JAEPES010000001">
    <property type="protein sequence ID" value="MBK4346329.1"/>
    <property type="molecule type" value="Genomic_DNA"/>
</dbReference>
<dbReference type="InterPro" id="IPR010982">
    <property type="entry name" value="Lambda_DNA-bd_dom_sf"/>
</dbReference>
<evidence type="ECO:0000313" key="4">
    <source>
        <dbReference type="Proteomes" id="UP000636458"/>
    </source>
</evidence>
<dbReference type="Pfam" id="PF07883">
    <property type="entry name" value="Cupin_2"/>
    <property type="match status" value="1"/>
</dbReference>
<dbReference type="CDD" id="cd00093">
    <property type="entry name" value="HTH_XRE"/>
    <property type="match status" value="1"/>
</dbReference>
<dbReference type="PANTHER" id="PTHR46797">
    <property type="entry name" value="HTH-TYPE TRANSCRIPTIONAL REGULATOR"/>
    <property type="match status" value="1"/>
</dbReference>
<evidence type="ECO:0000259" key="2">
    <source>
        <dbReference type="PROSITE" id="PS50943"/>
    </source>
</evidence>
<dbReference type="PANTHER" id="PTHR46797:SF1">
    <property type="entry name" value="METHYLPHOSPHONATE SYNTHASE"/>
    <property type="match status" value="1"/>
</dbReference>
<reference evidence="3" key="1">
    <citation type="submission" date="2021-01" db="EMBL/GenBank/DDBJ databases">
        <title>Lacisediminihabitans sp. nov. strain G11-30, isolated from Antarctic Soil.</title>
        <authorList>
            <person name="Li J."/>
        </authorList>
    </citation>
    <scope>NUCLEOTIDE SEQUENCE</scope>
    <source>
        <strain evidence="3">G11-30</strain>
    </source>
</reference>
<proteinExistence type="predicted"/>
<dbReference type="SUPFAM" id="SSF51182">
    <property type="entry name" value="RmlC-like cupins"/>
    <property type="match status" value="1"/>
</dbReference>
<dbReference type="RefSeq" id="WP_200555390.1">
    <property type="nucleotide sequence ID" value="NZ_JAEPES010000001.1"/>
</dbReference>
<dbReference type="GO" id="GO:0003677">
    <property type="term" value="F:DNA binding"/>
    <property type="evidence" value="ECO:0007669"/>
    <property type="project" value="UniProtKB-KW"/>
</dbReference>